<organism evidence="2 3">
    <name type="scientific">Anaerobium acetethylicum</name>
    <dbReference type="NCBI Taxonomy" id="1619234"/>
    <lineage>
        <taxon>Bacteria</taxon>
        <taxon>Bacillati</taxon>
        <taxon>Bacillota</taxon>
        <taxon>Clostridia</taxon>
        <taxon>Lachnospirales</taxon>
        <taxon>Lachnospiraceae</taxon>
        <taxon>Anaerobium</taxon>
    </lineage>
</organism>
<dbReference type="InterPro" id="IPR043502">
    <property type="entry name" value="DNA/RNA_pol_sf"/>
</dbReference>
<dbReference type="Proteomes" id="UP000199315">
    <property type="component" value="Unassembled WGS sequence"/>
</dbReference>
<dbReference type="GO" id="GO:0003964">
    <property type="term" value="F:RNA-directed DNA polymerase activity"/>
    <property type="evidence" value="ECO:0007669"/>
    <property type="project" value="UniProtKB-KW"/>
</dbReference>
<dbReference type="InterPro" id="IPR043128">
    <property type="entry name" value="Rev_trsase/Diguanyl_cyclase"/>
</dbReference>
<keyword evidence="2" id="KW-0548">Nucleotidyltransferase</keyword>
<dbReference type="AlphaFoldDB" id="A0A1D3TZI8"/>
<dbReference type="PROSITE" id="PS50878">
    <property type="entry name" value="RT_POL"/>
    <property type="match status" value="1"/>
</dbReference>
<dbReference type="EMBL" id="FMKA01000089">
    <property type="protein sequence ID" value="SCQ00009.1"/>
    <property type="molecule type" value="Genomic_DNA"/>
</dbReference>
<accession>A0A1D3TZI8</accession>
<dbReference type="Pfam" id="PF08388">
    <property type="entry name" value="GIIM"/>
    <property type="match status" value="1"/>
</dbReference>
<dbReference type="PANTHER" id="PTHR34047">
    <property type="entry name" value="NUCLEAR INTRON MATURASE 1, MITOCHONDRIAL-RELATED"/>
    <property type="match status" value="1"/>
</dbReference>
<keyword evidence="3" id="KW-1185">Reference proteome</keyword>
<dbReference type="Pfam" id="PF00078">
    <property type="entry name" value="RVT_1"/>
    <property type="match status" value="1"/>
</dbReference>
<name>A0A1D3TZI8_9FIRM</name>
<sequence length="434" mass="50304">MNLIEVIITKENLNRAYKKVVENKGASGIDGVTVEELGDYIKSNKDEIVNSIRDKTYFPKPVRRVYIPKSNGKTRPLGIPTALDRTIQQAIAQPISDIYEEIFSDYSYGFRPNRSCHDAIKQALVYLNDDYEWVIDIDIEQFFDKVNHDKLIQILREQVNDSATLNLIRKYLKAGVMEQGLVKATKTGVPQGGPLSVVLSNIYLDKLDKELEQRGLRFVRYADDVLIFTKSEMAANRVMKSISDWIERKLFLKVNAIKSKVVRPTRSKYLGFTFLKHGGQWKIKPTTEKKKALYKKMSEYLKRGKATSRSLVVTIKRVNQMVVGWINYFRIGMMKGFMEEFGAWLRHKIRVIVIKQWKKPMTIYKNLSYYNRKYKNGFNNEAIYKVANSRLGWYRRCGMNVVNFILSPELLETKVKDGAGLLNPLQYYLRSVGI</sequence>
<dbReference type="NCBIfam" id="TIGR04416">
    <property type="entry name" value="group_II_RT_mat"/>
    <property type="match status" value="1"/>
</dbReference>
<dbReference type="InterPro" id="IPR000477">
    <property type="entry name" value="RT_dom"/>
</dbReference>
<evidence type="ECO:0000313" key="2">
    <source>
        <dbReference type="EMBL" id="SCQ00009.1"/>
    </source>
</evidence>
<gene>
    <name evidence="2" type="ORF">SAMN05421730_10892</name>
</gene>
<evidence type="ECO:0000313" key="3">
    <source>
        <dbReference type="Proteomes" id="UP000199315"/>
    </source>
</evidence>
<reference evidence="2 3" key="1">
    <citation type="submission" date="2016-09" db="EMBL/GenBank/DDBJ databases">
        <authorList>
            <person name="Capua I."/>
            <person name="De Benedictis P."/>
            <person name="Joannis T."/>
            <person name="Lombin L.H."/>
            <person name="Cattoli G."/>
        </authorList>
    </citation>
    <scope>NUCLEOTIDE SEQUENCE [LARGE SCALE GENOMIC DNA]</scope>
    <source>
        <strain evidence="2 3">GluBS11</strain>
    </source>
</reference>
<dbReference type="InterPro" id="IPR013597">
    <property type="entry name" value="Mat_intron_G2"/>
</dbReference>
<dbReference type="InterPro" id="IPR030931">
    <property type="entry name" value="Group_II_RT_mat"/>
</dbReference>
<keyword evidence="2" id="KW-0808">Transferase</keyword>
<evidence type="ECO:0000259" key="1">
    <source>
        <dbReference type="PROSITE" id="PS50878"/>
    </source>
</evidence>
<dbReference type="STRING" id="1619234.SAMN05421730_10892"/>
<protein>
    <submittedName>
        <fullName evidence="2">Group II intron reverse transcriptase/maturase</fullName>
    </submittedName>
</protein>
<dbReference type="SUPFAM" id="SSF56672">
    <property type="entry name" value="DNA/RNA polymerases"/>
    <property type="match status" value="1"/>
</dbReference>
<dbReference type="PANTHER" id="PTHR34047:SF8">
    <property type="entry name" value="PROTEIN YKFC"/>
    <property type="match status" value="1"/>
</dbReference>
<dbReference type="OrthoDB" id="9788687at2"/>
<dbReference type="RefSeq" id="WP_091237168.1">
    <property type="nucleotide sequence ID" value="NZ_FMKA01000089.1"/>
</dbReference>
<dbReference type="InterPro" id="IPR051083">
    <property type="entry name" value="GrpII_Intron_Splice-Mob/Def"/>
</dbReference>
<proteinExistence type="predicted"/>
<feature type="domain" description="Reverse transcriptase" evidence="1">
    <location>
        <begin position="48"/>
        <end position="274"/>
    </location>
</feature>
<keyword evidence="2" id="KW-0695">RNA-directed DNA polymerase</keyword>
<dbReference type="Gene3D" id="3.30.70.270">
    <property type="match status" value="1"/>
</dbReference>
<dbReference type="CDD" id="cd01651">
    <property type="entry name" value="RT_G2_intron"/>
    <property type="match status" value="1"/>
</dbReference>